<organism evidence="2 3">
    <name type="scientific">Pleurodeles waltl</name>
    <name type="common">Iberian ribbed newt</name>
    <dbReference type="NCBI Taxonomy" id="8319"/>
    <lineage>
        <taxon>Eukaryota</taxon>
        <taxon>Metazoa</taxon>
        <taxon>Chordata</taxon>
        <taxon>Craniata</taxon>
        <taxon>Vertebrata</taxon>
        <taxon>Euteleostomi</taxon>
        <taxon>Amphibia</taxon>
        <taxon>Batrachia</taxon>
        <taxon>Caudata</taxon>
        <taxon>Salamandroidea</taxon>
        <taxon>Salamandridae</taxon>
        <taxon>Pleurodelinae</taxon>
        <taxon>Pleurodeles</taxon>
    </lineage>
</organism>
<evidence type="ECO:0000256" key="1">
    <source>
        <dbReference type="SAM" id="MobiDB-lite"/>
    </source>
</evidence>
<reference evidence="2" key="1">
    <citation type="journal article" date="2022" name="bioRxiv">
        <title>Sequencing and chromosome-scale assembly of the giantPleurodeles waltlgenome.</title>
        <authorList>
            <person name="Brown T."/>
            <person name="Elewa A."/>
            <person name="Iarovenko S."/>
            <person name="Subramanian E."/>
            <person name="Araus A.J."/>
            <person name="Petzold A."/>
            <person name="Susuki M."/>
            <person name="Suzuki K.-i.T."/>
            <person name="Hayashi T."/>
            <person name="Toyoda A."/>
            <person name="Oliveira C."/>
            <person name="Osipova E."/>
            <person name="Leigh N.D."/>
            <person name="Simon A."/>
            <person name="Yun M.H."/>
        </authorList>
    </citation>
    <scope>NUCLEOTIDE SEQUENCE</scope>
    <source>
        <strain evidence="2">20211129_DDA</strain>
        <tissue evidence="2">Liver</tissue>
    </source>
</reference>
<accession>A0AAV7KR99</accession>
<proteinExistence type="predicted"/>
<comment type="caution">
    <text evidence="2">The sequence shown here is derived from an EMBL/GenBank/DDBJ whole genome shotgun (WGS) entry which is preliminary data.</text>
</comment>
<gene>
    <name evidence="2" type="ORF">NDU88_001565</name>
</gene>
<name>A0AAV7KR99_PLEWA</name>
<evidence type="ECO:0000313" key="2">
    <source>
        <dbReference type="EMBL" id="KAJ1081383.1"/>
    </source>
</evidence>
<keyword evidence="3" id="KW-1185">Reference proteome</keyword>
<dbReference type="Proteomes" id="UP001066276">
    <property type="component" value="Chromosome 12"/>
</dbReference>
<dbReference type="AlphaFoldDB" id="A0AAV7KR99"/>
<feature type="compositionally biased region" description="Basic and acidic residues" evidence="1">
    <location>
        <begin position="77"/>
        <end position="87"/>
    </location>
</feature>
<feature type="compositionally biased region" description="Polar residues" evidence="1">
    <location>
        <begin position="104"/>
        <end position="113"/>
    </location>
</feature>
<sequence>MDLILRNLFALQAQGTKVNTNLFLIAIFGLRNDFKSLSTRIEETESRFIVLEDENLKDKKTSQATSKHVNNLSRTTTDLENRNRREEETSEDLDCLKGLKTKSPRVSPSSNNGYHKPLESNLRPFEIKESQLDQSWILKPGVL</sequence>
<dbReference type="EMBL" id="JANPWB010000016">
    <property type="protein sequence ID" value="KAJ1081383.1"/>
    <property type="molecule type" value="Genomic_DNA"/>
</dbReference>
<protein>
    <submittedName>
        <fullName evidence="2">Uncharacterized protein</fullName>
    </submittedName>
</protein>
<feature type="compositionally biased region" description="Polar residues" evidence="1">
    <location>
        <begin position="62"/>
        <end position="73"/>
    </location>
</feature>
<feature type="region of interest" description="Disordered" evidence="1">
    <location>
        <begin position="59"/>
        <end position="119"/>
    </location>
</feature>
<evidence type="ECO:0000313" key="3">
    <source>
        <dbReference type="Proteomes" id="UP001066276"/>
    </source>
</evidence>